<name>A0A6C0HJ83_9ZZZZ</name>
<feature type="compositionally biased region" description="Basic and acidic residues" evidence="1">
    <location>
        <begin position="11"/>
        <end position="25"/>
    </location>
</feature>
<dbReference type="AlphaFoldDB" id="A0A6C0HJ83"/>
<dbReference type="EMBL" id="MN739966">
    <property type="protein sequence ID" value="QHT80215.1"/>
    <property type="molecule type" value="Genomic_DNA"/>
</dbReference>
<evidence type="ECO:0000313" key="2">
    <source>
        <dbReference type="EMBL" id="QHT80215.1"/>
    </source>
</evidence>
<reference evidence="2" key="1">
    <citation type="journal article" date="2020" name="Nature">
        <title>Giant virus diversity and host interactions through global metagenomics.</title>
        <authorList>
            <person name="Schulz F."/>
            <person name="Roux S."/>
            <person name="Paez-Espino D."/>
            <person name="Jungbluth S."/>
            <person name="Walsh D.A."/>
            <person name="Denef V.J."/>
            <person name="McMahon K.D."/>
            <person name="Konstantinidis K.T."/>
            <person name="Eloe-Fadrosh E.A."/>
            <person name="Kyrpides N.C."/>
            <person name="Woyke T."/>
        </authorList>
    </citation>
    <scope>NUCLEOTIDE SEQUENCE</scope>
    <source>
        <strain evidence="2">GVMAG-M-3300023184-120</strain>
    </source>
</reference>
<proteinExistence type="predicted"/>
<sequence>MARQKKIYRKTSGDDKSAPRRELGKKAARMSPFKEDSPVQKAARKKEDAPVQKAARKKEDSPVQKAAPPRMTPLKEDKAKAAKKEVDVAK</sequence>
<protein>
    <submittedName>
        <fullName evidence="2">Uncharacterized protein</fullName>
    </submittedName>
</protein>
<feature type="region of interest" description="Disordered" evidence="1">
    <location>
        <begin position="1"/>
        <end position="90"/>
    </location>
</feature>
<organism evidence="2">
    <name type="scientific">viral metagenome</name>
    <dbReference type="NCBI Taxonomy" id="1070528"/>
    <lineage>
        <taxon>unclassified sequences</taxon>
        <taxon>metagenomes</taxon>
        <taxon>organismal metagenomes</taxon>
    </lineage>
</organism>
<evidence type="ECO:0000256" key="1">
    <source>
        <dbReference type="SAM" id="MobiDB-lite"/>
    </source>
</evidence>
<feature type="compositionally biased region" description="Basic and acidic residues" evidence="1">
    <location>
        <begin position="73"/>
        <end position="90"/>
    </location>
</feature>
<accession>A0A6C0HJ83</accession>